<evidence type="ECO:0000259" key="1">
    <source>
        <dbReference type="Pfam" id="PF04389"/>
    </source>
</evidence>
<dbReference type="Proteomes" id="UP000182229">
    <property type="component" value="Unassembled WGS sequence"/>
</dbReference>
<name>A0A1L9BEH9_9BACT</name>
<dbReference type="Pfam" id="PF04389">
    <property type="entry name" value="Peptidase_M28"/>
    <property type="match status" value="1"/>
</dbReference>
<dbReference type="GO" id="GO:0008235">
    <property type="term" value="F:metalloexopeptidase activity"/>
    <property type="evidence" value="ECO:0007669"/>
    <property type="project" value="InterPro"/>
</dbReference>
<dbReference type="PANTHER" id="PTHR12147:SF26">
    <property type="entry name" value="PEPTIDASE M28 DOMAIN-CONTAINING PROTEIN"/>
    <property type="match status" value="1"/>
</dbReference>
<feature type="domain" description="Peptidase M28" evidence="1">
    <location>
        <begin position="117"/>
        <end position="327"/>
    </location>
</feature>
<reference evidence="2 3" key="2">
    <citation type="submission" date="2016-12" db="EMBL/GenBank/DDBJ databases">
        <title>Draft Genome Sequence of Cystobacter ferrugineus Strain Cbfe23.</title>
        <authorList>
            <person name="Akbar S."/>
            <person name="Dowd S.E."/>
            <person name="Stevens D.C."/>
        </authorList>
    </citation>
    <scope>NUCLEOTIDE SEQUENCE [LARGE SCALE GENOMIC DNA]</scope>
    <source>
        <strain evidence="2 3">Cbfe23</strain>
    </source>
</reference>
<evidence type="ECO:0000313" key="2">
    <source>
        <dbReference type="EMBL" id="OJH40628.1"/>
    </source>
</evidence>
<reference evidence="3" key="1">
    <citation type="submission" date="2016-11" db="EMBL/GenBank/DDBJ databases">
        <authorList>
            <person name="Shukria A."/>
            <person name="Stevens D.C."/>
        </authorList>
    </citation>
    <scope>NUCLEOTIDE SEQUENCE [LARGE SCALE GENOMIC DNA]</scope>
    <source>
        <strain evidence="3">Cbfe23</strain>
    </source>
</reference>
<dbReference type="RefSeq" id="WP_071897071.1">
    <property type="nucleotide sequence ID" value="NZ_MPIN01000002.1"/>
</dbReference>
<dbReference type="OrthoDB" id="9789219at2"/>
<dbReference type="PANTHER" id="PTHR12147">
    <property type="entry name" value="METALLOPEPTIDASE M28 FAMILY MEMBER"/>
    <property type="match status" value="1"/>
</dbReference>
<dbReference type="STRING" id="83449.BON30_06660"/>
<dbReference type="SUPFAM" id="SSF53187">
    <property type="entry name" value="Zn-dependent exopeptidases"/>
    <property type="match status" value="1"/>
</dbReference>
<dbReference type="PROSITE" id="PS51257">
    <property type="entry name" value="PROKAR_LIPOPROTEIN"/>
    <property type="match status" value="1"/>
</dbReference>
<proteinExistence type="predicted"/>
<evidence type="ECO:0000313" key="3">
    <source>
        <dbReference type="Proteomes" id="UP000182229"/>
    </source>
</evidence>
<keyword evidence="3" id="KW-1185">Reference proteome</keyword>
<sequence length="340" mass="36877">MSPLRQLTPLWMAVALSAGCTTEPLTLDESRLSGLPELSAAVDEVRLKSTVEAVVAAHRSDTPLDCTRLGIPDASPDNPFCHLTREKAREYMYRELQELGYTMNDQVSRDGGFDVVNVVAEKRGTRIPDEVVLVGAHYDAFYAGADDNSTGVAAVLELARVLSAHSFERTVRFVGFDLEELGLVGSTRYVNEQVKDEKVVVALILDSIGYRNTAPGSQQSVPPLAFPSAADFILATTNAHSSRHADELWALNQRLGLTRMMTIGAPDNGNGPATGDLMRSDHAPFWLAGKPAIFLGDTADLRNPHYHQPTDTLDTLDPGFVTEVVRLSAVSLAYWAGGVQ</sequence>
<organism evidence="2 3">
    <name type="scientific">Cystobacter ferrugineus</name>
    <dbReference type="NCBI Taxonomy" id="83449"/>
    <lineage>
        <taxon>Bacteria</taxon>
        <taxon>Pseudomonadati</taxon>
        <taxon>Myxococcota</taxon>
        <taxon>Myxococcia</taxon>
        <taxon>Myxococcales</taxon>
        <taxon>Cystobacterineae</taxon>
        <taxon>Archangiaceae</taxon>
        <taxon>Cystobacter</taxon>
    </lineage>
</organism>
<dbReference type="AlphaFoldDB" id="A0A1L9BEH9"/>
<protein>
    <recommendedName>
        <fullName evidence="1">Peptidase M28 domain-containing protein</fullName>
    </recommendedName>
</protein>
<dbReference type="GO" id="GO:0006508">
    <property type="term" value="P:proteolysis"/>
    <property type="evidence" value="ECO:0007669"/>
    <property type="project" value="InterPro"/>
</dbReference>
<dbReference type="InterPro" id="IPR007484">
    <property type="entry name" value="Peptidase_M28"/>
</dbReference>
<dbReference type="EMBL" id="MPIN01000002">
    <property type="protein sequence ID" value="OJH40628.1"/>
    <property type="molecule type" value="Genomic_DNA"/>
</dbReference>
<accession>A0A1L9BEH9</accession>
<gene>
    <name evidence="2" type="ORF">BON30_06660</name>
</gene>
<dbReference type="Gene3D" id="3.40.630.10">
    <property type="entry name" value="Zn peptidases"/>
    <property type="match status" value="1"/>
</dbReference>
<comment type="caution">
    <text evidence="2">The sequence shown here is derived from an EMBL/GenBank/DDBJ whole genome shotgun (WGS) entry which is preliminary data.</text>
</comment>
<dbReference type="InterPro" id="IPR045175">
    <property type="entry name" value="M28_fam"/>
</dbReference>